<dbReference type="EMBL" id="JANSHE010000728">
    <property type="protein sequence ID" value="KAJ3007638.1"/>
    <property type="molecule type" value="Genomic_DNA"/>
</dbReference>
<dbReference type="Proteomes" id="UP001144978">
    <property type="component" value="Unassembled WGS sequence"/>
</dbReference>
<proteinExistence type="predicted"/>
<sequence>MSKSSTASTPKTSSQLPSKSAWSKGPPANTSTAPSTRPQSPAPSTANAPSAPPTHSRRPSTLGQGVAFKDGVGARNPAANASKSGPSPHLSRLSLSWSHFHAT</sequence>
<keyword evidence="2" id="KW-1185">Reference proteome</keyword>
<gene>
    <name evidence="1" type="ORF">NUW54_g3471</name>
</gene>
<protein>
    <submittedName>
        <fullName evidence="1">Uncharacterized protein</fullName>
    </submittedName>
</protein>
<name>A0ACC1Q178_9APHY</name>
<reference evidence="1" key="1">
    <citation type="submission" date="2022-08" db="EMBL/GenBank/DDBJ databases">
        <title>Genome Sequence of Pycnoporus sanguineus.</title>
        <authorList>
            <person name="Buettner E."/>
        </authorList>
    </citation>
    <scope>NUCLEOTIDE SEQUENCE</scope>
    <source>
        <strain evidence="1">CG-C14</strain>
    </source>
</reference>
<organism evidence="1 2">
    <name type="scientific">Trametes sanguinea</name>
    <dbReference type="NCBI Taxonomy" id="158606"/>
    <lineage>
        <taxon>Eukaryota</taxon>
        <taxon>Fungi</taxon>
        <taxon>Dikarya</taxon>
        <taxon>Basidiomycota</taxon>
        <taxon>Agaricomycotina</taxon>
        <taxon>Agaricomycetes</taxon>
        <taxon>Polyporales</taxon>
        <taxon>Polyporaceae</taxon>
        <taxon>Trametes</taxon>
    </lineage>
</organism>
<comment type="caution">
    <text evidence="1">The sequence shown here is derived from an EMBL/GenBank/DDBJ whole genome shotgun (WGS) entry which is preliminary data.</text>
</comment>
<evidence type="ECO:0000313" key="2">
    <source>
        <dbReference type="Proteomes" id="UP001144978"/>
    </source>
</evidence>
<evidence type="ECO:0000313" key="1">
    <source>
        <dbReference type="EMBL" id="KAJ3007638.1"/>
    </source>
</evidence>
<accession>A0ACC1Q178</accession>